<dbReference type="EMBL" id="JXLI01000020">
    <property type="protein sequence ID" value="KJY54639.1"/>
    <property type="molecule type" value="Genomic_DNA"/>
</dbReference>
<comment type="caution">
    <text evidence="2">The sequence shown here is derived from an EMBL/GenBank/DDBJ whole genome shotgun (WGS) entry which is preliminary data.</text>
</comment>
<dbReference type="Proteomes" id="UP000033531">
    <property type="component" value="Unassembled WGS sequence"/>
</dbReference>
<organism evidence="2 3">
    <name type="scientific">Lactobacillus melliventris</name>
    <dbReference type="NCBI Taxonomy" id="1218507"/>
    <lineage>
        <taxon>Bacteria</taxon>
        <taxon>Bacillati</taxon>
        <taxon>Bacillota</taxon>
        <taxon>Bacilli</taxon>
        <taxon>Lactobacillales</taxon>
        <taxon>Lactobacillaceae</taxon>
        <taxon>Lactobacillus</taxon>
    </lineage>
</organism>
<dbReference type="PATRIC" id="fig|1218507.3.peg.135"/>
<dbReference type="Pfam" id="PF00899">
    <property type="entry name" value="ThiF"/>
    <property type="match status" value="1"/>
</dbReference>
<evidence type="ECO:0000259" key="1">
    <source>
        <dbReference type="Pfam" id="PF00899"/>
    </source>
</evidence>
<name>A0A0F4L8N6_9LACO</name>
<feature type="domain" description="THIF-type NAD/FAD binding fold" evidence="1">
    <location>
        <begin position="123"/>
        <end position="360"/>
    </location>
</feature>
<dbReference type="SUPFAM" id="SSF69572">
    <property type="entry name" value="Activating enzymes of the ubiquitin-like proteins"/>
    <property type="match status" value="1"/>
</dbReference>
<dbReference type="HOGENOM" id="CLU_013325_8_1_9"/>
<evidence type="ECO:0000313" key="3">
    <source>
        <dbReference type="Proteomes" id="UP000033531"/>
    </source>
</evidence>
<dbReference type="GO" id="GO:0016779">
    <property type="term" value="F:nucleotidyltransferase activity"/>
    <property type="evidence" value="ECO:0007669"/>
    <property type="project" value="TreeGrafter"/>
</dbReference>
<dbReference type="InterPro" id="IPR045886">
    <property type="entry name" value="ThiF/MoeB/HesA"/>
</dbReference>
<dbReference type="PANTHER" id="PTHR10953:SF102">
    <property type="entry name" value="ADENYLYLTRANSFERASE AND SULFURTRANSFERASE MOCS3"/>
    <property type="match status" value="1"/>
</dbReference>
<sequence length="381" mass="43153">MKYKNPRIKSIYPLYKLDDSTFRIGAQQGLTREFKDTTHQLWTLANLLNGQSIDKVLEKEKNAFPEEHLTDQYILDGIDLLNKENFIEEAEPEKIGTINDRYVPNVKYFSSFVNASGDRFRPQEIISDSTILLLGLGGGGSNVLTLLAGLGPKKIKIVDYDVVEEENLGRQFLYKESDIGKKKTEVAKKAINEINSNIDIEVHNLKIKKADDITQYLDDVDLVISVIDEPQFVITRIVNEAIVKANKPCVFAGTQVTHGRVFTIIPNVTGCFDCLNIHYTLIDPQFIDQFVGLGKSHHKVKSIAYGPAVFQLTATVVDEAVRVLTKYKQPSSLSTQFEVDYENISSYKHPAWPRYEDKCPTCGNGKEADWEVFKYFPLYAK</sequence>
<dbReference type="PANTHER" id="PTHR10953">
    <property type="entry name" value="UBIQUITIN-ACTIVATING ENZYME E1"/>
    <property type="match status" value="1"/>
</dbReference>
<geneLocation type="plasmid" evidence="2">
    <name>pHma8p2</name>
</geneLocation>
<dbReference type="AlphaFoldDB" id="A0A0F4L8N6"/>
<dbReference type="InterPro" id="IPR000594">
    <property type="entry name" value="ThiF_NAD_FAD-bd"/>
</dbReference>
<proteinExistence type="predicted"/>
<protein>
    <submittedName>
        <fullName evidence="2">Molybdopterin biosynthesis protein</fullName>
    </submittedName>
</protein>
<dbReference type="GO" id="GO:0004792">
    <property type="term" value="F:thiosulfate-cyanide sulfurtransferase activity"/>
    <property type="evidence" value="ECO:0007669"/>
    <property type="project" value="TreeGrafter"/>
</dbReference>
<accession>A0A0F4L8N6</accession>
<dbReference type="RefSeq" id="WP_046325907.1">
    <property type="nucleotide sequence ID" value="NZ_KQ034027.1"/>
</dbReference>
<dbReference type="GO" id="GO:0005737">
    <property type="term" value="C:cytoplasm"/>
    <property type="evidence" value="ECO:0007669"/>
    <property type="project" value="TreeGrafter"/>
</dbReference>
<dbReference type="OrthoDB" id="9804286at2"/>
<dbReference type="GO" id="GO:0008641">
    <property type="term" value="F:ubiquitin-like modifier activating enzyme activity"/>
    <property type="evidence" value="ECO:0007669"/>
    <property type="project" value="InterPro"/>
</dbReference>
<reference evidence="2 3" key="1">
    <citation type="submission" date="2015-01" db="EMBL/GenBank/DDBJ databases">
        <title>Comparative genomics of the lactic acid bacteria isolated from the honey bee gut.</title>
        <authorList>
            <person name="Ellegaard K.M."/>
            <person name="Tamarit D."/>
            <person name="Javelind E."/>
            <person name="Olofsson T."/>
            <person name="Andersson S.G."/>
            <person name="Vasquez A."/>
        </authorList>
    </citation>
    <scope>NUCLEOTIDE SEQUENCE [LARGE SCALE GENOMIC DNA]</scope>
    <source>
        <strain evidence="2 3">Hma8</strain>
        <plasmid evidence="2">pHma8p2</plasmid>
    </source>
</reference>
<dbReference type="InterPro" id="IPR035985">
    <property type="entry name" value="Ubiquitin-activating_enz"/>
</dbReference>
<evidence type="ECO:0000313" key="2">
    <source>
        <dbReference type="EMBL" id="KJY54639.1"/>
    </source>
</evidence>
<keyword evidence="2" id="KW-0614">Plasmid</keyword>
<gene>
    <name evidence="2" type="ORF">JF74_19850</name>
</gene>
<dbReference type="Gene3D" id="3.40.50.720">
    <property type="entry name" value="NAD(P)-binding Rossmann-like Domain"/>
    <property type="match status" value="1"/>
</dbReference>